<dbReference type="Proteomes" id="UP001054837">
    <property type="component" value="Unassembled WGS sequence"/>
</dbReference>
<gene>
    <name evidence="2" type="ORF">CDAR_384881</name>
</gene>
<feature type="region of interest" description="Disordered" evidence="1">
    <location>
        <begin position="44"/>
        <end position="95"/>
    </location>
</feature>
<feature type="compositionally biased region" description="Basic residues" evidence="1">
    <location>
        <begin position="85"/>
        <end position="95"/>
    </location>
</feature>
<evidence type="ECO:0000256" key="1">
    <source>
        <dbReference type="SAM" id="MobiDB-lite"/>
    </source>
</evidence>
<keyword evidence="3" id="KW-1185">Reference proteome</keyword>
<sequence length="95" mass="11016">MWDGKSFYSIRKDVLRIQVVTSLWMSGLNVDVIRCDGSGFDLPRERLPKRLTSSPLPRNGSRLRNSHCPYCTKQTTPEQHPPHPNTRRRRGGQRD</sequence>
<organism evidence="2 3">
    <name type="scientific">Caerostris darwini</name>
    <dbReference type="NCBI Taxonomy" id="1538125"/>
    <lineage>
        <taxon>Eukaryota</taxon>
        <taxon>Metazoa</taxon>
        <taxon>Ecdysozoa</taxon>
        <taxon>Arthropoda</taxon>
        <taxon>Chelicerata</taxon>
        <taxon>Arachnida</taxon>
        <taxon>Araneae</taxon>
        <taxon>Araneomorphae</taxon>
        <taxon>Entelegynae</taxon>
        <taxon>Araneoidea</taxon>
        <taxon>Araneidae</taxon>
        <taxon>Caerostris</taxon>
    </lineage>
</organism>
<dbReference type="EMBL" id="BPLQ01014465">
    <property type="protein sequence ID" value="GIY79936.1"/>
    <property type="molecule type" value="Genomic_DNA"/>
</dbReference>
<reference evidence="2 3" key="1">
    <citation type="submission" date="2021-06" db="EMBL/GenBank/DDBJ databases">
        <title>Caerostris darwini draft genome.</title>
        <authorList>
            <person name="Kono N."/>
            <person name="Arakawa K."/>
        </authorList>
    </citation>
    <scope>NUCLEOTIDE SEQUENCE [LARGE SCALE GENOMIC DNA]</scope>
</reference>
<accession>A0AAV4WDA1</accession>
<dbReference type="AlphaFoldDB" id="A0AAV4WDA1"/>
<evidence type="ECO:0000313" key="2">
    <source>
        <dbReference type="EMBL" id="GIY79936.1"/>
    </source>
</evidence>
<name>A0AAV4WDA1_9ARAC</name>
<protein>
    <submittedName>
        <fullName evidence="2">Uncharacterized protein</fullName>
    </submittedName>
</protein>
<evidence type="ECO:0000313" key="3">
    <source>
        <dbReference type="Proteomes" id="UP001054837"/>
    </source>
</evidence>
<proteinExistence type="predicted"/>
<comment type="caution">
    <text evidence="2">The sequence shown here is derived from an EMBL/GenBank/DDBJ whole genome shotgun (WGS) entry which is preliminary data.</text>
</comment>